<organism evidence="3 4">
    <name type="scientific">Desulforamulus ruminis (strain ATCC 23193 / DSM 2154 / NCIMB 8452 / DL)</name>
    <name type="common">Desulfotomaculum ruminis</name>
    <dbReference type="NCBI Taxonomy" id="696281"/>
    <lineage>
        <taxon>Bacteria</taxon>
        <taxon>Bacillati</taxon>
        <taxon>Bacillota</taxon>
        <taxon>Clostridia</taxon>
        <taxon>Eubacteriales</taxon>
        <taxon>Peptococcaceae</taxon>
        <taxon>Desulforamulus</taxon>
    </lineage>
</organism>
<feature type="transmembrane region" description="Helical" evidence="1">
    <location>
        <begin position="126"/>
        <end position="149"/>
    </location>
</feature>
<reference evidence="4" key="1">
    <citation type="submission" date="2011-05" db="EMBL/GenBank/DDBJ databases">
        <title>Complete sequence of Desulfotomaculum ruminis DSM 2154.</title>
        <authorList>
            <person name="Lucas S."/>
            <person name="Copeland A."/>
            <person name="Lapidus A."/>
            <person name="Cheng J.-F."/>
            <person name="Goodwin L."/>
            <person name="Pitluck S."/>
            <person name="Lu M."/>
            <person name="Detter J.C."/>
            <person name="Han C."/>
            <person name="Tapia R."/>
            <person name="Land M."/>
            <person name="Hauser L."/>
            <person name="Kyrpides N."/>
            <person name="Ivanova N."/>
            <person name="Mikhailova N."/>
            <person name="Pagani I."/>
            <person name="Stams A.J.M."/>
            <person name="Plugge C.M."/>
            <person name="Muyzer G."/>
            <person name="Kuever J."/>
            <person name="Parshina S.N."/>
            <person name="Ivanova A.E."/>
            <person name="Nazina T.N."/>
            <person name="Brambilla E."/>
            <person name="Spring S."/>
            <person name="Klenk H.-P."/>
            <person name="Woyke T."/>
        </authorList>
    </citation>
    <scope>NUCLEOTIDE SEQUENCE [LARGE SCALE GENOMIC DNA]</scope>
    <source>
        <strain evidence="4">ATCC 23193 / DSM 2154 / NCIB 8452 / DL</strain>
    </source>
</reference>
<dbReference type="STRING" id="696281.Desru_3711"/>
<dbReference type="KEGG" id="dru:Desru_3711"/>
<dbReference type="AlphaFoldDB" id="F6DP82"/>
<gene>
    <name evidence="3" type="ordered locus">Desru_3711</name>
</gene>
<dbReference type="Proteomes" id="UP000009234">
    <property type="component" value="Chromosome"/>
</dbReference>
<protein>
    <recommendedName>
        <fullName evidence="2">DUF2062 domain-containing protein</fullName>
    </recommendedName>
</protein>
<evidence type="ECO:0000259" key="2">
    <source>
        <dbReference type="Pfam" id="PF09835"/>
    </source>
</evidence>
<feature type="domain" description="DUF2062" evidence="2">
    <location>
        <begin position="16"/>
        <end position="156"/>
    </location>
</feature>
<keyword evidence="1" id="KW-0812">Transmembrane</keyword>
<sequence length="172" mass="18521">MVATNLIKSLFCKCKESCYQLINLPEAPQKVAQGIALGVAFDFLPVPFISIPLSFLVAKLIRVHAVAATLTVLIFKPAVPLFFTLNIFVGKLLVGEAPSPITTDLAHGIPVLTKAILKIKALGFPFLVGSVIDALVASFLIYFAAVKFLEFRQKAAIKKNKKVGIVPANKTS</sequence>
<evidence type="ECO:0000313" key="4">
    <source>
        <dbReference type="Proteomes" id="UP000009234"/>
    </source>
</evidence>
<keyword evidence="4" id="KW-1185">Reference proteome</keyword>
<dbReference type="InterPro" id="IPR018639">
    <property type="entry name" value="DUF2062"/>
</dbReference>
<proteinExistence type="predicted"/>
<evidence type="ECO:0000256" key="1">
    <source>
        <dbReference type="SAM" id="Phobius"/>
    </source>
</evidence>
<keyword evidence="1" id="KW-1133">Transmembrane helix</keyword>
<dbReference type="eggNOG" id="COG3216">
    <property type="taxonomic scope" value="Bacteria"/>
</dbReference>
<evidence type="ECO:0000313" key="3">
    <source>
        <dbReference type="EMBL" id="AEG61911.1"/>
    </source>
</evidence>
<accession>F6DP82</accession>
<feature type="transmembrane region" description="Helical" evidence="1">
    <location>
        <begin position="35"/>
        <end position="58"/>
    </location>
</feature>
<name>F6DP82_DESRL</name>
<dbReference type="EMBL" id="CP002780">
    <property type="protein sequence ID" value="AEG61911.1"/>
    <property type="molecule type" value="Genomic_DNA"/>
</dbReference>
<dbReference type="HOGENOM" id="CLU_132547_0_0_9"/>
<keyword evidence="1" id="KW-0472">Membrane</keyword>
<reference evidence="3 4" key="2">
    <citation type="journal article" date="2012" name="Stand. Genomic Sci.">
        <title>Complete genome sequence of the sulfate-reducing firmicute Desulfotomaculum ruminis type strain (DL(T)).</title>
        <authorList>
            <person name="Spring S."/>
            <person name="Visser M."/>
            <person name="Lu M."/>
            <person name="Copeland A."/>
            <person name="Lapidus A."/>
            <person name="Lucas S."/>
            <person name="Cheng J.F."/>
            <person name="Han C."/>
            <person name="Tapia R."/>
            <person name="Goodwin L.A."/>
            <person name="Pitluck S."/>
            <person name="Ivanova N."/>
            <person name="Land M."/>
            <person name="Hauser L."/>
            <person name="Larimer F."/>
            <person name="Rohde M."/>
            <person name="Goker M."/>
            <person name="Detter J.C."/>
            <person name="Kyrpides N.C."/>
            <person name="Woyke T."/>
            <person name="Schaap P.J."/>
            <person name="Plugge C.M."/>
            <person name="Muyzer G."/>
            <person name="Kuever J."/>
            <person name="Pereira I.A."/>
            <person name="Parshina S.N."/>
            <person name="Bernier-Latmani R."/>
            <person name="Stams A.J."/>
            <person name="Klenk H.P."/>
        </authorList>
    </citation>
    <scope>NUCLEOTIDE SEQUENCE [LARGE SCALE GENOMIC DNA]</scope>
    <source>
        <strain evidence="4">ATCC 23193 / DSM 2154 / NCIB 8452 / DL</strain>
    </source>
</reference>
<dbReference type="Pfam" id="PF09835">
    <property type="entry name" value="DUF2062"/>
    <property type="match status" value="1"/>
</dbReference>
<feature type="transmembrane region" description="Helical" evidence="1">
    <location>
        <begin position="65"/>
        <end position="89"/>
    </location>
</feature>